<organism evidence="1">
    <name type="scientific">marine metagenome</name>
    <dbReference type="NCBI Taxonomy" id="408172"/>
    <lineage>
        <taxon>unclassified sequences</taxon>
        <taxon>metagenomes</taxon>
        <taxon>ecological metagenomes</taxon>
    </lineage>
</organism>
<sequence length="178" mass="20051">VNLSRLLNASLETDQFAELINKLKSPRVEGMVNIYEPSISLALAALWRSVNVPILVITPNAESSRRIYDQLHTWLEPRSPIYHFSEVDEIPFERYAPDSIATHARLKTVASFRQRFGKAKYPLVVSSIQAASQSTLERTVFDDVTTTLVTRDQVDMSALTKSLVRMGYRPESTVEVPG</sequence>
<evidence type="ECO:0008006" key="2">
    <source>
        <dbReference type="Google" id="ProtNLM"/>
    </source>
</evidence>
<gene>
    <name evidence="1" type="ORF">METZ01_LOCUS417505</name>
</gene>
<dbReference type="AlphaFoldDB" id="A0A382X333"/>
<feature type="non-terminal residue" evidence="1">
    <location>
        <position position="178"/>
    </location>
</feature>
<protein>
    <recommendedName>
        <fullName evidence="2">UvrB interaction domain-containing protein</fullName>
    </recommendedName>
</protein>
<reference evidence="1" key="1">
    <citation type="submission" date="2018-05" db="EMBL/GenBank/DDBJ databases">
        <authorList>
            <person name="Lanie J.A."/>
            <person name="Ng W.-L."/>
            <person name="Kazmierczak K.M."/>
            <person name="Andrzejewski T.M."/>
            <person name="Davidsen T.M."/>
            <person name="Wayne K.J."/>
            <person name="Tettelin H."/>
            <person name="Glass J.I."/>
            <person name="Rusch D."/>
            <person name="Podicherti R."/>
            <person name="Tsui H.-C.T."/>
            <person name="Winkler M.E."/>
        </authorList>
    </citation>
    <scope>NUCLEOTIDE SEQUENCE</scope>
</reference>
<evidence type="ECO:0000313" key="1">
    <source>
        <dbReference type="EMBL" id="SVD64651.1"/>
    </source>
</evidence>
<dbReference type="Gene3D" id="3.30.2060.10">
    <property type="entry name" value="Penicillin-binding protein 1b domain"/>
    <property type="match status" value="1"/>
</dbReference>
<accession>A0A382X333</accession>
<proteinExistence type="predicted"/>
<feature type="non-terminal residue" evidence="1">
    <location>
        <position position="1"/>
    </location>
</feature>
<dbReference type="SUPFAM" id="SSF52540">
    <property type="entry name" value="P-loop containing nucleoside triphosphate hydrolases"/>
    <property type="match status" value="1"/>
</dbReference>
<dbReference type="InterPro" id="IPR027417">
    <property type="entry name" value="P-loop_NTPase"/>
</dbReference>
<dbReference type="EMBL" id="UINC01164025">
    <property type="protein sequence ID" value="SVD64651.1"/>
    <property type="molecule type" value="Genomic_DNA"/>
</dbReference>
<dbReference type="Gene3D" id="3.40.50.11180">
    <property type="match status" value="1"/>
</dbReference>
<name>A0A382X333_9ZZZZ</name>